<accession>A0ABQ9ZLU9</accession>
<feature type="coiled-coil region" evidence="1">
    <location>
        <begin position="64"/>
        <end position="91"/>
    </location>
</feature>
<sequence length="115" mass="12975">MIQGRVALMGEHLRIIEEEEKARRGAGQSETVRYPFELVAVIAILFFGLGASLLVYLRQTGVTIKALTQRIVELEGRLTLHEAECDRDESQAEGRDVAFTHRCKRTLAIRYNCNG</sequence>
<keyword evidence="1" id="KW-0175">Coiled coil</keyword>
<protein>
    <submittedName>
        <fullName evidence="3">Uncharacterized protein</fullName>
    </submittedName>
</protein>
<evidence type="ECO:0000313" key="3">
    <source>
        <dbReference type="EMBL" id="KAK4013434.1"/>
    </source>
</evidence>
<evidence type="ECO:0000256" key="1">
    <source>
        <dbReference type="SAM" id="Coils"/>
    </source>
</evidence>
<reference evidence="3 4" key="1">
    <citation type="journal article" date="2023" name="Nucleic Acids Res.">
        <title>The hologenome of Daphnia magna reveals possible DNA methylation and microbiome-mediated evolution of the host genome.</title>
        <authorList>
            <person name="Chaturvedi A."/>
            <person name="Li X."/>
            <person name="Dhandapani V."/>
            <person name="Marshall H."/>
            <person name="Kissane S."/>
            <person name="Cuenca-Cambronero M."/>
            <person name="Asole G."/>
            <person name="Calvet F."/>
            <person name="Ruiz-Romero M."/>
            <person name="Marangio P."/>
            <person name="Guigo R."/>
            <person name="Rago D."/>
            <person name="Mirbahai L."/>
            <person name="Eastwood N."/>
            <person name="Colbourne J.K."/>
            <person name="Zhou J."/>
            <person name="Mallon E."/>
            <person name="Orsini L."/>
        </authorList>
    </citation>
    <scope>NUCLEOTIDE SEQUENCE [LARGE SCALE GENOMIC DNA]</scope>
    <source>
        <strain evidence="3">LRV0_1</strain>
    </source>
</reference>
<organism evidence="3 4">
    <name type="scientific">Daphnia magna</name>
    <dbReference type="NCBI Taxonomy" id="35525"/>
    <lineage>
        <taxon>Eukaryota</taxon>
        <taxon>Metazoa</taxon>
        <taxon>Ecdysozoa</taxon>
        <taxon>Arthropoda</taxon>
        <taxon>Crustacea</taxon>
        <taxon>Branchiopoda</taxon>
        <taxon>Diplostraca</taxon>
        <taxon>Cladocera</taxon>
        <taxon>Anomopoda</taxon>
        <taxon>Daphniidae</taxon>
        <taxon>Daphnia</taxon>
    </lineage>
</organism>
<comment type="caution">
    <text evidence="3">The sequence shown here is derived from an EMBL/GenBank/DDBJ whole genome shotgun (WGS) entry which is preliminary data.</text>
</comment>
<dbReference type="EMBL" id="JAOYFB010000004">
    <property type="protein sequence ID" value="KAK4013434.1"/>
    <property type="molecule type" value="Genomic_DNA"/>
</dbReference>
<evidence type="ECO:0000256" key="2">
    <source>
        <dbReference type="SAM" id="Phobius"/>
    </source>
</evidence>
<keyword evidence="2" id="KW-1133">Transmembrane helix</keyword>
<gene>
    <name evidence="3" type="ORF">OUZ56_025989</name>
</gene>
<proteinExistence type="predicted"/>
<keyword evidence="4" id="KW-1185">Reference proteome</keyword>
<name>A0ABQ9ZLU9_9CRUS</name>
<feature type="transmembrane region" description="Helical" evidence="2">
    <location>
        <begin position="38"/>
        <end position="57"/>
    </location>
</feature>
<keyword evidence="2" id="KW-0472">Membrane</keyword>
<evidence type="ECO:0000313" key="4">
    <source>
        <dbReference type="Proteomes" id="UP001234178"/>
    </source>
</evidence>
<dbReference type="Proteomes" id="UP001234178">
    <property type="component" value="Unassembled WGS sequence"/>
</dbReference>
<keyword evidence="2" id="KW-0812">Transmembrane</keyword>